<reference evidence="1 2" key="1">
    <citation type="submission" date="2023-07" db="EMBL/GenBank/DDBJ databases">
        <authorList>
            <person name="Girao M."/>
            <person name="Carvalho M.F."/>
        </authorList>
    </citation>
    <scope>NUCLEOTIDE SEQUENCE [LARGE SCALE GENOMIC DNA]</scope>
    <source>
        <strain evidence="1 2">66/93</strain>
    </source>
</reference>
<dbReference type="EMBL" id="JAUUCC010000203">
    <property type="protein sequence ID" value="MEE2055646.1"/>
    <property type="molecule type" value="Genomic_DNA"/>
</dbReference>
<gene>
    <name evidence="1" type="ORF">Q8A49_34620</name>
</gene>
<dbReference type="Proteomes" id="UP001348641">
    <property type="component" value="Unassembled WGS sequence"/>
</dbReference>
<name>A0ABU7L273_9ACTN</name>
<proteinExistence type="predicted"/>
<dbReference type="RefSeq" id="WP_330162385.1">
    <property type="nucleotide sequence ID" value="NZ_BAAAJA010000025.1"/>
</dbReference>
<organism evidence="1 2">
    <name type="scientific">Nocardiopsis tropica</name>
    <dbReference type="NCBI Taxonomy" id="109330"/>
    <lineage>
        <taxon>Bacteria</taxon>
        <taxon>Bacillati</taxon>
        <taxon>Actinomycetota</taxon>
        <taxon>Actinomycetes</taxon>
        <taxon>Streptosporangiales</taxon>
        <taxon>Nocardiopsidaceae</taxon>
        <taxon>Nocardiopsis</taxon>
    </lineage>
</organism>
<accession>A0ABU7L273</accession>
<evidence type="ECO:0000313" key="2">
    <source>
        <dbReference type="Proteomes" id="UP001348641"/>
    </source>
</evidence>
<protein>
    <submittedName>
        <fullName evidence="1">Uncharacterized protein</fullName>
    </submittedName>
</protein>
<comment type="caution">
    <text evidence="1">The sequence shown here is derived from an EMBL/GenBank/DDBJ whole genome shotgun (WGS) entry which is preliminary data.</text>
</comment>
<sequence length="87" mass="10302">MAEISRLEHRHPEMSPGWTRELVGIWQRFVRTPYHRLWEEGDGGCGVWECCGNPHEARVLLEAVAHRMTSRRAREFRALLRTLDDLY</sequence>
<evidence type="ECO:0000313" key="1">
    <source>
        <dbReference type="EMBL" id="MEE2055646.1"/>
    </source>
</evidence>